<accession>A0A316L2E9</accession>
<comment type="caution">
    <text evidence="1">The sequence shown here is derived from an EMBL/GenBank/DDBJ whole genome shotgun (WGS) entry which is preliminary data.</text>
</comment>
<proteinExistence type="predicted"/>
<sequence>MRSIECKSKNKDEPMSKLVRNAMLVIVLFTELSCSNDDLPATADSAYLNYETKTELELFSFARKTSFRLCLVLSDTDWFISVLLQPLQKVFLKKYRIQ</sequence>
<evidence type="ECO:0000313" key="1">
    <source>
        <dbReference type="EMBL" id="PWL40006.1"/>
    </source>
</evidence>
<name>A0A316L2E9_9FLAO</name>
<dbReference type="AlphaFoldDB" id="A0A316L2E9"/>
<organism evidence="1 2">
    <name type="scientific">Flagellimonas aquimarina</name>
    <dbReference type="NCBI Taxonomy" id="2201895"/>
    <lineage>
        <taxon>Bacteria</taxon>
        <taxon>Pseudomonadati</taxon>
        <taxon>Bacteroidota</taxon>
        <taxon>Flavobacteriia</taxon>
        <taxon>Flavobacteriales</taxon>
        <taxon>Flavobacteriaceae</taxon>
        <taxon>Flagellimonas</taxon>
    </lineage>
</organism>
<dbReference type="Proteomes" id="UP000245762">
    <property type="component" value="Unassembled WGS sequence"/>
</dbReference>
<reference evidence="1 2" key="1">
    <citation type="submission" date="2018-05" db="EMBL/GenBank/DDBJ databases">
        <title>Complete genome sequence of Flagellimonas aquimarina ECD12 isolated from seaweed Ecklonia cava.</title>
        <authorList>
            <person name="Choi S."/>
            <person name="Seong C."/>
        </authorList>
    </citation>
    <scope>NUCLEOTIDE SEQUENCE [LARGE SCALE GENOMIC DNA]</scope>
    <source>
        <strain evidence="1 2">ECD12</strain>
    </source>
</reference>
<evidence type="ECO:0000313" key="2">
    <source>
        <dbReference type="Proteomes" id="UP000245762"/>
    </source>
</evidence>
<dbReference type="RefSeq" id="WP_109660425.1">
    <property type="nucleotide sequence ID" value="NZ_QGEG01000001.1"/>
</dbReference>
<dbReference type="EMBL" id="QGEG01000001">
    <property type="protein sequence ID" value="PWL40006.1"/>
    <property type="molecule type" value="Genomic_DNA"/>
</dbReference>
<protein>
    <submittedName>
        <fullName evidence="1">Uncharacterized protein</fullName>
    </submittedName>
</protein>
<gene>
    <name evidence="1" type="ORF">DKG77_04035</name>
</gene>
<keyword evidence="2" id="KW-1185">Reference proteome</keyword>